<dbReference type="OMA" id="PITHEWS"/>
<reference evidence="2" key="1">
    <citation type="submission" date="2025-08" db="UniProtKB">
        <authorList>
            <consortium name="Ensembl"/>
        </authorList>
    </citation>
    <scope>IDENTIFICATION</scope>
</reference>
<dbReference type="GO" id="GO:0051959">
    <property type="term" value="F:dynein light intermediate chain binding"/>
    <property type="evidence" value="ECO:0007669"/>
    <property type="project" value="InterPro"/>
</dbReference>
<dbReference type="Pfam" id="PF12774">
    <property type="entry name" value="AAA_6"/>
    <property type="match status" value="1"/>
</dbReference>
<dbReference type="GO" id="GO:0005524">
    <property type="term" value="F:ATP binding"/>
    <property type="evidence" value="ECO:0007669"/>
    <property type="project" value="InterPro"/>
</dbReference>
<evidence type="ECO:0000313" key="3">
    <source>
        <dbReference type="Proteomes" id="UP000264820"/>
    </source>
</evidence>
<proteinExistence type="predicted"/>
<dbReference type="AlphaFoldDB" id="A0A3Q2XX20"/>
<evidence type="ECO:0000313" key="2">
    <source>
        <dbReference type="Ensembl" id="ENSHCOP00000004951.1"/>
    </source>
</evidence>
<name>A0A3Q2XX20_HIPCM</name>
<dbReference type="InterPro" id="IPR026983">
    <property type="entry name" value="DHC"/>
</dbReference>
<protein>
    <recommendedName>
        <fullName evidence="1">Dynein heavy chain hydrolytic ATP-binding dynein motor region domain-containing protein</fullName>
    </recommendedName>
</protein>
<dbReference type="PANTHER" id="PTHR45703">
    <property type="entry name" value="DYNEIN HEAVY CHAIN"/>
    <property type="match status" value="1"/>
</dbReference>
<organism evidence="2 3">
    <name type="scientific">Hippocampus comes</name>
    <name type="common">Tiger tail seahorse</name>
    <dbReference type="NCBI Taxonomy" id="109280"/>
    <lineage>
        <taxon>Eukaryota</taxon>
        <taxon>Metazoa</taxon>
        <taxon>Chordata</taxon>
        <taxon>Craniata</taxon>
        <taxon>Vertebrata</taxon>
        <taxon>Euteleostomi</taxon>
        <taxon>Actinopterygii</taxon>
        <taxon>Neopterygii</taxon>
        <taxon>Teleostei</taxon>
        <taxon>Neoteleostei</taxon>
        <taxon>Acanthomorphata</taxon>
        <taxon>Syngnathiaria</taxon>
        <taxon>Syngnathiformes</taxon>
        <taxon>Syngnathoidei</taxon>
        <taxon>Syngnathidae</taxon>
        <taxon>Hippocampus</taxon>
    </lineage>
</organism>
<dbReference type="GO" id="GO:0007018">
    <property type="term" value="P:microtubule-based movement"/>
    <property type="evidence" value="ECO:0007669"/>
    <property type="project" value="InterPro"/>
</dbReference>
<reference evidence="2" key="2">
    <citation type="submission" date="2025-09" db="UniProtKB">
        <authorList>
            <consortium name="Ensembl"/>
        </authorList>
    </citation>
    <scope>IDENTIFICATION</scope>
</reference>
<dbReference type="FunFam" id="1.10.8.710:FF:000008">
    <property type="entry name" value="Dynein axonemal heavy chain 3"/>
    <property type="match status" value="1"/>
</dbReference>
<dbReference type="InterPro" id="IPR027417">
    <property type="entry name" value="P-loop_NTPase"/>
</dbReference>
<sequence length="299" mass="33444">MRAVKSVLTAAGNLKLAFPDENEDTLLLRSIIDVNLPKFLAQDLQLFGGITSDLFPGVTLPKRDYSTLLEAVKENCDIMNLQVTDFFIEKILQVYEMMIVRHGFMLVGEPFGGKTCAYRVLSAALHDGLMEENEVQITVINPKSITMGQLYGQFDPVSHEWSDGILAVSYRNFASSQTPDRKWLIFDGPVDAVWIENMNTVLDDNKKLCLMSGEIIQMSPQMSLIFEPMDLEVASPATVSRCGMIYMEPHMLGWHPLMLSWFNVLPGTVTAAHKELIGGLFERVLPACLELIRKATTVP</sequence>
<dbReference type="Gene3D" id="3.40.50.300">
    <property type="entry name" value="P-loop containing nucleotide triphosphate hydrolases"/>
    <property type="match status" value="1"/>
</dbReference>
<feature type="domain" description="Dynein heavy chain hydrolytic ATP-binding dynein motor region" evidence="1">
    <location>
        <begin position="1"/>
        <end position="115"/>
    </location>
</feature>
<dbReference type="FunFam" id="3.40.50.300:FF:001328">
    <property type="entry name" value="Dynein heavy chain 6, axonemal"/>
    <property type="match status" value="1"/>
</dbReference>
<dbReference type="GO" id="GO:0045505">
    <property type="term" value="F:dynein intermediate chain binding"/>
    <property type="evidence" value="ECO:0007669"/>
    <property type="project" value="InterPro"/>
</dbReference>
<dbReference type="SUPFAM" id="SSF52540">
    <property type="entry name" value="P-loop containing nucleoside triphosphate hydrolases"/>
    <property type="match status" value="1"/>
</dbReference>
<dbReference type="InterPro" id="IPR035699">
    <property type="entry name" value="AAA_6"/>
</dbReference>
<evidence type="ECO:0000259" key="1">
    <source>
        <dbReference type="Pfam" id="PF12774"/>
    </source>
</evidence>
<keyword evidence="3" id="KW-1185">Reference proteome</keyword>
<dbReference type="PANTHER" id="PTHR45703:SF1">
    <property type="entry name" value="DYNEINS HEAVY CHAIN"/>
    <property type="match status" value="1"/>
</dbReference>
<dbReference type="Ensembl" id="ENSHCOT00000006186.1">
    <property type="protein sequence ID" value="ENSHCOP00000004951.1"/>
    <property type="gene ID" value="ENSHCOG00000006522.1"/>
</dbReference>
<dbReference type="Proteomes" id="UP000264820">
    <property type="component" value="Unplaced"/>
</dbReference>
<dbReference type="GeneTree" id="ENSGT00940000155282"/>
<dbReference type="GO" id="GO:0030286">
    <property type="term" value="C:dynein complex"/>
    <property type="evidence" value="ECO:0007669"/>
    <property type="project" value="InterPro"/>
</dbReference>
<dbReference type="Gene3D" id="1.10.8.710">
    <property type="match status" value="1"/>
</dbReference>
<dbReference type="STRING" id="109280.ENSHCOP00000004951"/>
<dbReference type="InterPro" id="IPR043157">
    <property type="entry name" value="Dynein_AAA1S"/>
</dbReference>
<accession>A0A3Q2XX20</accession>